<dbReference type="OrthoDB" id="4926480at2759"/>
<feature type="compositionally biased region" description="Basic and acidic residues" evidence="1">
    <location>
        <begin position="190"/>
        <end position="204"/>
    </location>
</feature>
<dbReference type="KEGG" id="plj:28883886"/>
<dbReference type="Proteomes" id="UP000078340">
    <property type="component" value="Unassembled WGS sequence"/>
</dbReference>
<dbReference type="EMBL" id="LSBI01000002">
    <property type="protein sequence ID" value="OAQ92592.1"/>
    <property type="molecule type" value="Genomic_DNA"/>
</dbReference>
<reference evidence="4 6" key="3">
    <citation type="submission" date="2016-02" db="EMBL/GenBank/DDBJ databases">
        <title>Biosynthesis of antibiotic leucinostatins and their inhibition on Phytophthora in bio-control Purpureocillium lilacinum.</title>
        <authorList>
            <person name="Wang G."/>
            <person name="Liu Z."/>
            <person name="Lin R."/>
            <person name="Li E."/>
            <person name="Mao Z."/>
            <person name="Ling J."/>
            <person name="Yin W."/>
            <person name="Xie B."/>
        </authorList>
    </citation>
    <scope>NUCLEOTIDE SEQUENCE [LARGE SCALE GENOMIC DNA]</scope>
    <source>
        <strain evidence="3">PLBJ-1</strain>
        <strain evidence="4">PLFJ-1</strain>
    </source>
</reference>
<dbReference type="AlphaFoldDB" id="A0A179HRU1"/>
<evidence type="ECO:0000313" key="5">
    <source>
        <dbReference type="EMBL" id="PWI75472.1"/>
    </source>
</evidence>
<evidence type="ECO:0000313" key="3">
    <source>
        <dbReference type="EMBL" id="OAQ71541.1"/>
    </source>
</evidence>
<evidence type="ECO:0000256" key="1">
    <source>
        <dbReference type="SAM" id="MobiDB-lite"/>
    </source>
</evidence>
<reference evidence="5" key="1">
    <citation type="submission" date="2015-05" db="EMBL/GenBank/DDBJ databases">
        <authorList>
            <person name="Wang D.B."/>
            <person name="Wang M."/>
        </authorList>
    </citation>
    <scope>NUCLEOTIDE SEQUENCE</scope>
    <source>
        <strain evidence="5">36-1</strain>
    </source>
</reference>
<comment type="caution">
    <text evidence="4">The sequence shown here is derived from an EMBL/GenBank/DDBJ whole genome shotgun (WGS) entry which is preliminary data.</text>
</comment>
<name>A0A179HRU1_PURLI</name>
<reference evidence="2 8" key="5">
    <citation type="journal article" date="2024" name="Microbiol. Resour. Announc.">
        <title>Genome annotations for the ascomycete fungi Trichoderma harzianum, Trichoderma aggressivum, and Purpureocillium lilacinum.</title>
        <authorList>
            <person name="Beijen E.P.W."/>
            <person name="Ohm R.A."/>
        </authorList>
    </citation>
    <scope>NUCLEOTIDE SEQUENCE [LARGE SCALE GENOMIC DNA]</scope>
    <source>
        <strain evidence="2 8">CBS 150709</strain>
    </source>
</reference>
<sequence>MRWGSKITDTAKISHKGRLLFLEKADALLYALQRLRQRAITYATPNDIGILATVIPLPKPAESELQDLEVRFPDDLHQTSELGWTTHAITRERGAMGDSDSWPANSSTECKEEGWLTIEDTWLEVLNTAPETSDAFQHLADIVNNAETTNHPRPCERCGDREAGCNNECDGRDQTSDSTSPVSDQGSQPVEERDGDDGRTAGKAKEQHVLLAPWAETFAGNLEQYLDELEAPGCNPVLDMPEIPVQNGHTALKLGALLARLQRDIDDVARHRTSLSLTIRDARQSLRCNQSRWERGTRIDAGDITLVMKSRGLGSPLVESITIDDPWLARAQGDVDGWDSLPDVKPRRRLCGQGSADFGGRGAEVGTDAKTARHVRW</sequence>
<dbReference type="Proteomes" id="UP000078240">
    <property type="component" value="Unassembled WGS sequence"/>
</dbReference>
<feature type="compositionally biased region" description="Polar residues" evidence="1">
    <location>
        <begin position="176"/>
        <end position="188"/>
    </location>
</feature>
<evidence type="ECO:0000313" key="6">
    <source>
        <dbReference type="Proteomes" id="UP000078340"/>
    </source>
</evidence>
<protein>
    <submittedName>
        <fullName evidence="4">Uncharacterized protein</fullName>
    </submittedName>
</protein>
<evidence type="ECO:0000313" key="4">
    <source>
        <dbReference type="EMBL" id="OAQ92592.1"/>
    </source>
</evidence>
<dbReference type="EMBL" id="LCWV01000002">
    <property type="protein sequence ID" value="PWI75472.1"/>
    <property type="molecule type" value="Genomic_DNA"/>
</dbReference>
<evidence type="ECO:0000313" key="2">
    <source>
        <dbReference type="EMBL" id="KAK4084152.1"/>
    </source>
</evidence>
<organism evidence="4 6">
    <name type="scientific">Purpureocillium lilacinum</name>
    <name type="common">Paecilomyces lilacinus</name>
    <dbReference type="NCBI Taxonomy" id="33203"/>
    <lineage>
        <taxon>Eukaryota</taxon>
        <taxon>Fungi</taxon>
        <taxon>Dikarya</taxon>
        <taxon>Ascomycota</taxon>
        <taxon>Pezizomycotina</taxon>
        <taxon>Sordariomycetes</taxon>
        <taxon>Hypocreomycetidae</taxon>
        <taxon>Hypocreales</taxon>
        <taxon>Ophiocordycipitaceae</taxon>
        <taxon>Purpureocillium</taxon>
    </lineage>
</organism>
<dbReference type="EMBL" id="LSBH01000010">
    <property type="protein sequence ID" value="OAQ71541.1"/>
    <property type="molecule type" value="Genomic_DNA"/>
</dbReference>
<reference evidence="5 7" key="2">
    <citation type="journal article" date="2016" name="Front. Microbiol.">
        <title>Genome and transcriptome sequences reveal the specific parasitism of the nematophagous Purpureocillium lilacinum 36-1.</title>
        <authorList>
            <person name="Xie J."/>
            <person name="Li S."/>
            <person name="Mo C."/>
            <person name="Xiao X."/>
            <person name="Peng D."/>
            <person name="Wang G."/>
            <person name="Xiao Y."/>
        </authorList>
    </citation>
    <scope>NUCLEOTIDE SEQUENCE [LARGE SCALE GENOMIC DNA]</scope>
    <source>
        <strain evidence="5 7">36-1</strain>
    </source>
</reference>
<dbReference type="EMBL" id="JAWRVI010000052">
    <property type="protein sequence ID" value="KAK4084152.1"/>
    <property type="molecule type" value="Genomic_DNA"/>
</dbReference>
<dbReference type="Proteomes" id="UP000245956">
    <property type="component" value="Unassembled WGS sequence"/>
</dbReference>
<proteinExistence type="predicted"/>
<dbReference type="Proteomes" id="UP001287286">
    <property type="component" value="Unassembled WGS sequence"/>
</dbReference>
<reference evidence="2" key="4">
    <citation type="submission" date="2023-11" db="EMBL/GenBank/DDBJ databases">
        <authorList>
            <person name="Beijen E."/>
            <person name="Ohm R.A."/>
        </authorList>
    </citation>
    <scope>NUCLEOTIDE SEQUENCE</scope>
    <source>
        <strain evidence="2">CBS 150709</strain>
    </source>
</reference>
<feature type="region of interest" description="Disordered" evidence="1">
    <location>
        <begin position="169"/>
        <end position="204"/>
    </location>
</feature>
<gene>
    <name evidence="5" type="ORF">PCL_06130</name>
    <name evidence="2" type="ORF">Purlil1_10335</name>
    <name evidence="3" type="ORF">VFPBJ_10320</name>
    <name evidence="4" type="ORF">VFPFJ_01753</name>
</gene>
<evidence type="ECO:0000313" key="7">
    <source>
        <dbReference type="Proteomes" id="UP000245956"/>
    </source>
</evidence>
<evidence type="ECO:0000313" key="8">
    <source>
        <dbReference type="Proteomes" id="UP001287286"/>
    </source>
</evidence>
<keyword evidence="8" id="KW-1185">Reference proteome</keyword>
<accession>A0A179HRU1</accession>
<dbReference type="OMA" id="GEMECAH"/>
<dbReference type="GeneID" id="28883886"/>